<dbReference type="Gene3D" id="3.30.200.20">
    <property type="entry name" value="Phosphorylase Kinase, domain 1"/>
    <property type="match status" value="1"/>
</dbReference>
<feature type="domain" description="Protein kinase" evidence="15">
    <location>
        <begin position="199"/>
        <end position="468"/>
    </location>
</feature>
<accession>A0AAQ3MNH1</accession>
<dbReference type="SUPFAM" id="SSF56112">
    <property type="entry name" value="Protein kinase-like (PK-like)"/>
    <property type="match status" value="1"/>
</dbReference>
<evidence type="ECO:0000256" key="4">
    <source>
        <dbReference type="ARBA" id="ARBA00022527"/>
    </source>
</evidence>
<dbReference type="InterPro" id="IPR001245">
    <property type="entry name" value="Ser-Thr/Tyr_kinase_cat_dom"/>
</dbReference>
<dbReference type="InterPro" id="IPR046958">
    <property type="entry name" value="RBK1/2/STUNTED"/>
</dbReference>
<keyword evidence="3" id="KW-0963">Cytoplasm</keyword>
<keyword evidence="9 13" id="KW-0067">ATP-binding</keyword>
<dbReference type="FunFam" id="3.30.200.20:FF:000445">
    <property type="entry name" value="Receptor-like cytosolic serine/threonine-protein kinase RBK2"/>
    <property type="match status" value="1"/>
</dbReference>
<evidence type="ECO:0000313" key="16">
    <source>
        <dbReference type="EMBL" id="WVY94372.1"/>
    </source>
</evidence>
<evidence type="ECO:0000313" key="17">
    <source>
        <dbReference type="Proteomes" id="UP001374535"/>
    </source>
</evidence>
<keyword evidence="4" id="KW-0723">Serine/threonine-protein kinase</keyword>
<comment type="catalytic activity">
    <reaction evidence="11">
        <text>L-seryl-[protein] + ATP = O-phospho-L-seryl-[protein] + ADP + H(+)</text>
        <dbReference type="Rhea" id="RHEA:17989"/>
        <dbReference type="Rhea" id="RHEA-COMP:9863"/>
        <dbReference type="Rhea" id="RHEA-COMP:11604"/>
        <dbReference type="ChEBI" id="CHEBI:15378"/>
        <dbReference type="ChEBI" id="CHEBI:29999"/>
        <dbReference type="ChEBI" id="CHEBI:30616"/>
        <dbReference type="ChEBI" id="CHEBI:83421"/>
        <dbReference type="ChEBI" id="CHEBI:456216"/>
        <dbReference type="EC" id="2.7.11.1"/>
    </reaction>
</comment>
<sequence>MNDEREPTASSREFYVGSNGVPKTERKQVVERDKSIFRGRRPRTGFSDSFSSIGHCSLICVLMLKMNTILELEALDNEEGGAPEHSPRSQGSETPSSRTSTSDSEGQGSLVGNSPNANNQWRGFFKLLKKGSQMPFQTFHPLKNVPKLTRRKSKRIREDMCPSLNSPALRSSFDSEFGYLKSSWKNFTLAEIMTATNDFSEANLIGEGGYAEVYLGKLEDGNFVAIKRLTRGNQEEMTADFLSELGIIVHVDHPNIARLIGYGVEGGMFLVLQLSPHGSLSSILYGPREKLNWSLRYKIILGTAEGLRYLHEGCQRRIIHKDIKASNILLSEDFEPQISDFGLAKWLPDQWTHHTVSKVEGTFGYLPPEFFMHGIVDEKTDVYAYGVLLLELITGRQALDSSQRSLVMWAKPLLSANNIKALVDPVLADAYNEEQMALVTLTASLCVDQSSIQRPDMSQASDIEHVFFGDWMQVLEILRGEEDILRIMKERTKVKLQRTYSEELFDAEEYNSTKFLNERDRHMETILGSATDE</sequence>
<dbReference type="InterPro" id="IPR017441">
    <property type="entry name" value="Protein_kinase_ATP_BS"/>
</dbReference>
<evidence type="ECO:0000256" key="12">
    <source>
        <dbReference type="ARBA" id="ARBA00063228"/>
    </source>
</evidence>
<evidence type="ECO:0000256" key="8">
    <source>
        <dbReference type="ARBA" id="ARBA00022777"/>
    </source>
</evidence>
<dbReference type="GO" id="GO:0004674">
    <property type="term" value="F:protein serine/threonine kinase activity"/>
    <property type="evidence" value="ECO:0007669"/>
    <property type="project" value="UniProtKB-KW"/>
</dbReference>
<keyword evidence="5" id="KW-0597">Phosphoprotein</keyword>
<evidence type="ECO:0000256" key="7">
    <source>
        <dbReference type="ARBA" id="ARBA00022741"/>
    </source>
</evidence>
<evidence type="ECO:0000259" key="15">
    <source>
        <dbReference type="PROSITE" id="PS50011"/>
    </source>
</evidence>
<keyword evidence="7 13" id="KW-0547">Nucleotide-binding</keyword>
<feature type="binding site" evidence="13">
    <location>
        <position position="227"/>
    </location>
    <ligand>
        <name>ATP</name>
        <dbReference type="ChEBI" id="CHEBI:30616"/>
    </ligand>
</feature>
<dbReference type="InterPro" id="IPR011009">
    <property type="entry name" value="Kinase-like_dom_sf"/>
</dbReference>
<comment type="subcellular location">
    <subcellularLocation>
        <location evidence="1">Cytoplasm</location>
    </subcellularLocation>
</comment>
<feature type="compositionally biased region" description="Basic and acidic residues" evidence="14">
    <location>
        <begin position="23"/>
        <end position="36"/>
    </location>
</feature>
<evidence type="ECO:0000256" key="5">
    <source>
        <dbReference type="ARBA" id="ARBA00022553"/>
    </source>
</evidence>
<organism evidence="16 17">
    <name type="scientific">Vigna mungo</name>
    <name type="common">Black gram</name>
    <name type="synonym">Phaseolus mungo</name>
    <dbReference type="NCBI Taxonomy" id="3915"/>
    <lineage>
        <taxon>Eukaryota</taxon>
        <taxon>Viridiplantae</taxon>
        <taxon>Streptophyta</taxon>
        <taxon>Embryophyta</taxon>
        <taxon>Tracheophyta</taxon>
        <taxon>Spermatophyta</taxon>
        <taxon>Magnoliopsida</taxon>
        <taxon>eudicotyledons</taxon>
        <taxon>Gunneridae</taxon>
        <taxon>Pentapetalae</taxon>
        <taxon>rosids</taxon>
        <taxon>fabids</taxon>
        <taxon>Fabales</taxon>
        <taxon>Fabaceae</taxon>
        <taxon>Papilionoideae</taxon>
        <taxon>50 kb inversion clade</taxon>
        <taxon>NPAAA clade</taxon>
        <taxon>indigoferoid/millettioid clade</taxon>
        <taxon>Phaseoleae</taxon>
        <taxon>Vigna</taxon>
    </lineage>
</organism>
<dbReference type="Gene3D" id="1.10.510.10">
    <property type="entry name" value="Transferase(Phosphotransferase) domain 1"/>
    <property type="match status" value="1"/>
</dbReference>
<dbReference type="InterPro" id="IPR008271">
    <property type="entry name" value="Ser/Thr_kinase_AS"/>
</dbReference>
<dbReference type="SMART" id="SM00220">
    <property type="entry name" value="S_TKc"/>
    <property type="match status" value="1"/>
</dbReference>
<proteinExistence type="predicted"/>
<keyword evidence="17" id="KW-1185">Reference proteome</keyword>
<dbReference type="PANTHER" id="PTHR47987">
    <property type="entry name" value="OS08G0249100 PROTEIN"/>
    <property type="match status" value="1"/>
</dbReference>
<dbReference type="EC" id="2.7.11.1" evidence="2"/>
<keyword evidence="8" id="KW-0418">Kinase</keyword>
<evidence type="ECO:0000256" key="6">
    <source>
        <dbReference type="ARBA" id="ARBA00022679"/>
    </source>
</evidence>
<protein>
    <recommendedName>
        <fullName evidence="2">non-specific serine/threonine protein kinase</fullName>
        <ecNumber evidence="2">2.7.11.1</ecNumber>
    </recommendedName>
</protein>
<reference evidence="16 17" key="1">
    <citation type="journal article" date="2023" name="Life. Sci Alliance">
        <title>Evolutionary insights into 3D genome organization and epigenetic landscape of Vigna mungo.</title>
        <authorList>
            <person name="Junaid A."/>
            <person name="Singh B."/>
            <person name="Bhatia S."/>
        </authorList>
    </citation>
    <scope>NUCLEOTIDE SEQUENCE [LARGE SCALE GENOMIC DNA]</scope>
    <source>
        <strain evidence="16">Urdbean</strain>
    </source>
</reference>
<comment type="catalytic activity">
    <reaction evidence="10">
        <text>L-threonyl-[protein] + ATP = O-phospho-L-threonyl-[protein] + ADP + H(+)</text>
        <dbReference type="Rhea" id="RHEA:46608"/>
        <dbReference type="Rhea" id="RHEA-COMP:11060"/>
        <dbReference type="Rhea" id="RHEA-COMP:11605"/>
        <dbReference type="ChEBI" id="CHEBI:15378"/>
        <dbReference type="ChEBI" id="CHEBI:30013"/>
        <dbReference type="ChEBI" id="CHEBI:30616"/>
        <dbReference type="ChEBI" id="CHEBI:61977"/>
        <dbReference type="ChEBI" id="CHEBI:456216"/>
        <dbReference type="EC" id="2.7.11.1"/>
    </reaction>
</comment>
<evidence type="ECO:0000256" key="13">
    <source>
        <dbReference type="PROSITE-ProRule" id="PRU10141"/>
    </source>
</evidence>
<comment type="subunit">
    <text evidence="12">Interacts with ARAC5 and ARAC10.</text>
</comment>
<evidence type="ECO:0000256" key="1">
    <source>
        <dbReference type="ARBA" id="ARBA00004496"/>
    </source>
</evidence>
<dbReference type="Proteomes" id="UP001374535">
    <property type="component" value="Chromosome 10"/>
</dbReference>
<evidence type="ECO:0000256" key="10">
    <source>
        <dbReference type="ARBA" id="ARBA00047899"/>
    </source>
</evidence>
<evidence type="ECO:0000256" key="3">
    <source>
        <dbReference type="ARBA" id="ARBA00022490"/>
    </source>
</evidence>
<gene>
    <name evidence="16" type="ORF">V8G54_033460</name>
</gene>
<dbReference type="InterPro" id="IPR000719">
    <property type="entry name" value="Prot_kinase_dom"/>
</dbReference>
<feature type="region of interest" description="Disordered" evidence="14">
    <location>
        <begin position="1"/>
        <end position="44"/>
    </location>
</feature>
<evidence type="ECO:0000256" key="9">
    <source>
        <dbReference type="ARBA" id="ARBA00022840"/>
    </source>
</evidence>
<dbReference type="PROSITE" id="PS50011">
    <property type="entry name" value="PROTEIN_KINASE_DOM"/>
    <property type="match status" value="1"/>
</dbReference>
<dbReference type="EMBL" id="CP144691">
    <property type="protein sequence ID" value="WVY94372.1"/>
    <property type="molecule type" value="Genomic_DNA"/>
</dbReference>
<dbReference type="Pfam" id="PF07714">
    <property type="entry name" value="PK_Tyr_Ser-Thr"/>
    <property type="match status" value="1"/>
</dbReference>
<keyword evidence="6" id="KW-0808">Transferase</keyword>
<evidence type="ECO:0000256" key="14">
    <source>
        <dbReference type="SAM" id="MobiDB-lite"/>
    </source>
</evidence>
<name>A0AAQ3MNH1_VIGMU</name>
<dbReference type="GO" id="GO:0005737">
    <property type="term" value="C:cytoplasm"/>
    <property type="evidence" value="ECO:0007669"/>
    <property type="project" value="UniProtKB-SubCell"/>
</dbReference>
<dbReference type="GO" id="GO:0005524">
    <property type="term" value="F:ATP binding"/>
    <property type="evidence" value="ECO:0007669"/>
    <property type="project" value="UniProtKB-UniRule"/>
</dbReference>
<dbReference type="PROSITE" id="PS00108">
    <property type="entry name" value="PROTEIN_KINASE_ST"/>
    <property type="match status" value="1"/>
</dbReference>
<feature type="compositionally biased region" description="Polar residues" evidence="14">
    <location>
        <begin position="88"/>
        <end position="117"/>
    </location>
</feature>
<evidence type="ECO:0000256" key="11">
    <source>
        <dbReference type="ARBA" id="ARBA00048679"/>
    </source>
</evidence>
<evidence type="ECO:0000256" key="2">
    <source>
        <dbReference type="ARBA" id="ARBA00012513"/>
    </source>
</evidence>
<dbReference type="PANTHER" id="PTHR47987:SF13">
    <property type="entry name" value="RECEPTOR-LIKE CYTOSOLIC SERINE_THREONINE-PROTEIN KINASE RBK2"/>
    <property type="match status" value="1"/>
</dbReference>
<dbReference type="GO" id="GO:0051020">
    <property type="term" value="F:GTPase binding"/>
    <property type="evidence" value="ECO:0007669"/>
    <property type="project" value="UniProtKB-ARBA"/>
</dbReference>
<feature type="region of interest" description="Disordered" evidence="14">
    <location>
        <begin position="78"/>
        <end position="117"/>
    </location>
</feature>
<dbReference type="FunFam" id="1.10.510.10:FF:000335">
    <property type="entry name" value="receptor-like cytosolic serine/threonine-protein kinase RBK2"/>
    <property type="match status" value="1"/>
</dbReference>
<dbReference type="PROSITE" id="PS00107">
    <property type="entry name" value="PROTEIN_KINASE_ATP"/>
    <property type="match status" value="1"/>
</dbReference>
<dbReference type="AlphaFoldDB" id="A0AAQ3MNH1"/>